<evidence type="ECO:0000313" key="2">
    <source>
        <dbReference type="Proteomes" id="UP000759131"/>
    </source>
</evidence>
<dbReference type="AlphaFoldDB" id="A0A7R9LH02"/>
<sequence>MSNVSLMPGAERLIAHLRRHNIPMAIATGSTLESFRIKIFKYQQLFKIGDNFQHIVFTRDDPEVSAPKPAPDVYLVAAKRFKSSAESHKCLVFEDTKTGVDGAISAGMQCVMVPDYRFQYIQQNATQIIKTLFDFKPELYGLPPFED</sequence>
<dbReference type="InterPro" id="IPR006439">
    <property type="entry name" value="HAD-SF_hydro_IA"/>
</dbReference>
<dbReference type="GO" id="GO:0016791">
    <property type="term" value="F:phosphatase activity"/>
    <property type="evidence" value="ECO:0007669"/>
    <property type="project" value="TreeGrafter"/>
</dbReference>
<dbReference type="NCBIfam" id="TIGR01509">
    <property type="entry name" value="HAD-SF-IA-v3"/>
    <property type="match status" value="1"/>
</dbReference>
<dbReference type="OrthoDB" id="40579at2759"/>
<protein>
    <submittedName>
        <fullName evidence="1">Uncharacterized protein</fullName>
    </submittedName>
</protein>
<dbReference type="InterPro" id="IPR023214">
    <property type="entry name" value="HAD_sf"/>
</dbReference>
<reference evidence="1" key="1">
    <citation type="submission" date="2020-11" db="EMBL/GenBank/DDBJ databases">
        <authorList>
            <person name="Tran Van P."/>
        </authorList>
    </citation>
    <scope>NUCLEOTIDE SEQUENCE</scope>
</reference>
<gene>
    <name evidence="1" type="ORF">OSB1V03_LOCUS18343</name>
</gene>
<dbReference type="PANTHER" id="PTHR18901">
    <property type="entry name" value="2-DEOXYGLUCOSE-6-PHOSPHATE PHOSPHATASE 2"/>
    <property type="match status" value="1"/>
</dbReference>
<evidence type="ECO:0000313" key="1">
    <source>
        <dbReference type="EMBL" id="CAD7640732.1"/>
    </source>
</evidence>
<dbReference type="EMBL" id="OC878673">
    <property type="protein sequence ID" value="CAD7640732.1"/>
    <property type="molecule type" value="Genomic_DNA"/>
</dbReference>
<dbReference type="EMBL" id="CAJPIZ010024098">
    <property type="protein sequence ID" value="CAG2118391.1"/>
    <property type="molecule type" value="Genomic_DNA"/>
</dbReference>
<name>A0A7R9LH02_9ACAR</name>
<dbReference type="FunFam" id="3.40.50.1000:FF:000055">
    <property type="entry name" value="Haloacid dehalogenase-like hydrolase family protein"/>
    <property type="match status" value="1"/>
</dbReference>
<dbReference type="Gene3D" id="3.40.50.1000">
    <property type="entry name" value="HAD superfamily/HAD-like"/>
    <property type="match status" value="1"/>
</dbReference>
<dbReference type="InterPro" id="IPR036412">
    <property type="entry name" value="HAD-like_sf"/>
</dbReference>
<dbReference type="Pfam" id="PF00702">
    <property type="entry name" value="Hydrolase"/>
    <property type="match status" value="1"/>
</dbReference>
<dbReference type="PANTHER" id="PTHR18901:SF38">
    <property type="entry name" value="PSEUDOURIDINE-5'-PHOSPHATASE"/>
    <property type="match status" value="1"/>
</dbReference>
<dbReference type="Proteomes" id="UP000759131">
    <property type="component" value="Unassembled WGS sequence"/>
</dbReference>
<keyword evidence="2" id="KW-1185">Reference proteome</keyword>
<accession>A0A7R9LH02</accession>
<organism evidence="1">
    <name type="scientific">Medioppia subpectinata</name>
    <dbReference type="NCBI Taxonomy" id="1979941"/>
    <lineage>
        <taxon>Eukaryota</taxon>
        <taxon>Metazoa</taxon>
        <taxon>Ecdysozoa</taxon>
        <taxon>Arthropoda</taxon>
        <taxon>Chelicerata</taxon>
        <taxon>Arachnida</taxon>
        <taxon>Acari</taxon>
        <taxon>Acariformes</taxon>
        <taxon>Sarcoptiformes</taxon>
        <taxon>Oribatida</taxon>
        <taxon>Brachypylina</taxon>
        <taxon>Oppioidea</taxon>
        <taxon>Oppiidae</taxon>
        <taxon>Medioppia</taxon>
    </lineage>
</organism>
<proteinExistence type="predicted"/>
<dbReference type="SUPFAM" id="SSF56784">
    <property type="entry name" value="HAD-like"/>
    <property type="match status" value="1"/>
</dbReference>